<keyword evidence="3" id="KW-1185">Reference proteome</keyword>
<sequence length="464" mass="50257">MRKLLIASLILTLTACGGGGGASGTVSPGDTKNQAPTIVIEGETKVQAESHFLLRTQLNDRENDVLQVQWSSSLAGVVFSNVTNTQAEVSMPAVQTLTTVTLTLTVTDSANNSTVKTHVVTVTPKASSNVALFDLATAYSVKQNDVIKIPVKFDSPYPITAVDWSFVGFTPRELQKVNDFSDYSGTTSAEFRAPTLSQDADFDVVVTLSTTQALYEAKTKLTVKAESIHSITVDLPEPIEVIEAQEGELVANVVTDEEIEFIEWDWQPKPEPEVISIGTKQFKFKAPDVENDTTFDVSLKLTTKSGLQASDTTKVTVKNATAASPIILKADRQTAATGHKAVISVTEINLDEIAEFQWEIGNIGQQFVVSSKGKLDVTFPSVNAEALPYLFTYKAKLKSGQTQTAQTTITYYGDAAVASQVALTSSSTMHIYPQEQVEHVYTLSDPNHLVDSITLESSLESKYI</sequence>
<evidence type="ECO:0000313" key="3">
    <source>
        <dbReference type="Proteomes" id="UP000664904"/>
    </source>
</evidence>
<accession>A0A975DGB3</accession>
<gene>
    <name evidence="2" type="ORF">J5O05_15905</name>
</gene>
<feature type="signal peptide" evidence="1">
    <location>
        <begin position="1"/>
        <end position="22"/>
    </location>
</feature>
<organism evidence="2 3">
    <name type="scientific">Pseudoalteromonas xiamenensis</name>
    <dbReference type="NCBI Taxonomy" id="882626"/>
    <lineage>
        <taxon>Bacteria</taxon>
        <taxon>Pseudomonadati</taxon>
        <taxon>Pseudomonadota</taxon>
        <taxon>Gammaproteobacteria</taxon>
        <taxon>Alteromonadales</taxon>
        <taxon>Pseudoalteromonadaceae</taxon>
        <taxon>Pseudoalteromonas</taxon>
    </lineage>
</organism>
<reference evidence="2" key="1">
    <citation type="submission" date="2021-03" db="EMBL/GenBank/DDBJ databases">
        <title>Complete Genome of Pseudoalteromonas xiamenensis STKMTI.2, a new potential marine bacterium producing anti-Vibrio compounds.</title>
        <authorList>
            <person name="Handayani D.P."/>
            <person name="Isnansetyo A."/>
            <person name="Istiqomah I."/>
            <person name="Jumina J."/>
        </authorList>
    </citation>
    <scope>NUCLEOTIDE SEQUENCE</scope>
    <source>
        <strain evidence="2">STKMTI.2</strain>
    </source>
</reference>
<evidence type="ECO:0000313" key="2">
    <source>
        <dbReference type="EMBL" id="QTH71253.1"/>
    </source>
</evidence>
<feature type="chain" id="PRO_5037915062" evidence="1">
    <location>
        <begin position="23"/>
        <end position="464"/>
    </location>
</feature>
<dbReference type="PROSITE" id="PS51257">
    <property type="entry name" value="PROKAR_LIPOPROTEIN"/>
    <property type="match status" value="1"/>
</dbReference>
<keyword evidence="1" id="KW-0732">Signal</keyword>
<proteinExistence type="predicted"/>
<dbReference type="RefSeq" id="WP_208842894.1">
    <property type="nucleotide sequence ID" value="NZ_CP072133.1"/>
</dbReference>
<dbReference type="AlphaFoldDB" id="A0A975DGB3"/>
<protein>
    <submittedName>
        <fullName evidence="2">Uncharacterized protein</fullName>
    </submittedName>
</protein>
<dbReference type="Proteomes" id="UP000664904">
    <property type="component" value="Chromosome"/>
</dbReference>
<dbReference type="KEGG" id="pxi:J5O05_15905"/>
<dbReference type="EMBL" id="CP072133">
    <property type="protein sequence ID" value="QTH71253.1"/>
    <property type="molecule type" value="Genomic_DNA"/>
</dbReference>
<evidence type="ECO:0000256" key="1">
    <source>
        <dbReference type="SAM" id="SignalP"/>
    </source>
</evidence>
<name>A0A975DGB3_9GAMM</name>